<evidence type="ECO:0000256" key="1">
    <source>
        <dbReference type="ARBA" id="ARBA00023125"/>
    </source>
</evidence>
<gene>
    <name evidence="3" type="ORF">SDC9_136695</name>
</gene>
<keyword evidence="1" id="KW-0238">DNA-binding</keyword>
<dbReference type="PANTHER" id="PTHR43479:SF7">
    <property type="entry name" value="TETR-FAMILY TRANSCRIPTIONAL REGULATOR"/>
    <property type="match status" value="1"/>
</dbReference>
<dbReference type="GO" id="GO:0003677">
    <property type="term" value="F:DNA binding"/>
    <property type="evidence" value="ECO:0007669"/>
    <property type="project" value="UniProtKB-KW"/>
</dbReference>
<reference evidence="3" key="1">
    <citation type="submission" date="2019-08" db="EMBL/GenBank/DDBJ databases">
        <authorList>
            <person name="Kucharzyk K."/>
            <person name="Murdoch R.W."/>
            <person name="Higgins S."/>
            <person name="Loffler F."/>
        </authorList>
    </citation>
    <scope>NUCLEOTIDE SEQUENCE</scope>
</reference>
<protein>
    <recommendedName>
        <fullName evidence="2">HTH tetR-type domain-containing protein</fullName>
    </recommendedName>
</protein>
<dbReference type="InterPro" id="IPR039532">
    <property type="entry name" value="TetR_C_Firmicutes"/>
</dbReference>
<dbReference type="InterPro" id="IPR009057">
    <property type="entry name" value="Homeodomain-like_sf"/>
</dbReference>
<dbReference type="Pfam" id="PF14278">
    <property type="entry name" value="TetR_C_8"/>
    <property type="match status" value="1"/>
</dbReference>
<organism evidence="3">
    <name type="scientific">bioreactor metagenome</name>
    <dbReference type="NCBI Taxonomy" id="1076179"/>
    <lineage>
        <taxon>unclassified sequences</taxon>
        <taxon>metagenomes</taxon>
        <taxon>ecological metagenomes</taxon>
    </lineage>
</organism>
<dbReference type="Pfam" id="PF00440">
    <property type="entry name" value="TetR_N"/>
    <property type="match status" value="1"/>
</dbReference>
<feature type="domain" description="HTH tetR-type" evidence="2">
    <location>
        <begin position="5"/>
        <end position="65"/>
    </location>
</feature>
<dbReference type="EMBL" id="VSSQ01036988">
    <property type="protein sequence ID" value="MPM89583.1"/>
    <property type="molecule type" value="Genomic_DNA"/>
</dbReference>
<accession>A0A645DLA9</accession>
<dbReference type="PROSITE" id="PS50977">
    <property type="entry name" value="HTH_TETR_2"/>
    <property type="match status" value="1"/>
</dbReference>
<dbReference type="Gene3D" id="1.10.357.10">
    <property type="entry name" value="Tetracycline Repressor, domain 2"/>
    <property type="match status" value="1"/>
</dbReference>
<comment type="caution">
    <text evidence="3">The sequence shown here is derived from an EMBL/GenBank/DDBJ whole genome shotgun (WGS) entry which is preliminary data.</text>
</comment>
<evidence type="ECO:0000313" key="3">
    <source>
        <dbReference type="EMBL" id="MPM89583.1"/>
    </source>
</evidence>
<name>A0A645DLA9_9ZZZZ</name>
<evidence type="ECO:0000259" key="2">
    <source>
        <dbReference type="PROSITE" id="PS50977"/>
    </source>
</evidence>
<dbReference type="InterPro" id="IPR001647">
    <property type="entry name" value="HTH_TetR"/>
</dbReference>
<dbReference type="PANTHER" id="PTHR43479">
    <property type="entry name" value="ACREF/ENVCD OPERON REPRESSOR-RELATED"/>
    <property type="match status" value="1"/>
</dbReference>
<dbReference type="AlphaFoldDB" id="A0A645DLA9"/>
<dbReference type="InterPro" id="IPR050624">
    <property type="entry name" value="HTH-type_Tx_Regulator"/>
</dbReference>
<dbReference type="SUPFAM" id="SSF46689">
    <property type="entry name" value="Homeodomain-like"/>
    <property type="match status" value="1"/>
</dbReference>
<sequence>MSNSVITKRALAAALKELLQTTTIEKISIAEICQRCGLNRKSFYYHFQDKYQLVNWIFAQEIRDTLLETKQTTVHTQLSLAFCTYLYENRMFILNALHASGSGTFYDYLCQQIQPLIKRTLATSQKSILNTDDAASMVSQSFLSAVYLWLRRTPPEKPQAFLSELISVAEVLSVRIQQLLDPPPMQ</sequence>
<proteinExistence type="predicted"/>